<dbReference type="Pfam" id="PF10329">
    <property type="entry name" value="DUF2417"/>
    <property type="match status" value="1"/>
</dbReference>
<name>A0A319EGT1_9EURO</name>
<dbReference type="EMBL" id="KZ825798">
    <property type="protein sequence ID" value="PYH99998.1"/>
    <property type="molecule type" value="Genomic_DNA"/>
</dbReference>
<feature type="transmembrane region" description="Helical" evidence="2">
    <location>
        <begin position="128"/>
        <end position="150"/>
    </location>
</feature>
<dbReference type="OrthoDB" id="164921at2759"/>
<keyword evidence="4" id="KW-1185">Reference proteome</keyword>
<dbReference type="InterPro" id="IPR029058">
    <property type="entry name" value="AB_hydrolase_fold"/>
</dbReference>
<feature type="compositionally biased region" description="Basic and acidic residues" evidence="1">
    <location>
        <begin position="7"/>
        <end position="38"/>
    </location>
</feature>
<protein>
    <submittedName>
        <fullName evidence="3">Uncharacterized protein</fullName>
    </submittedName>
</protein>
<dbReference type="SUPFAM" id="SSF53474">
    <property type="entry name" value="alpha/beta-Hydrolases"/>
    <property type="match status" value="1"/>
</dbReference>
<sequence>MVSFKFRRNDEPDREDGPREHEEEPGQGEPDERSRLLPRDPPAYLSPDDPAVSPYNLWSIRALRGLSLLFLAISCIWWVFLLVSLFVSPPMMHSRGSGFFSFAYTTLTVGYLLLGLLFFAVPSKPMTVSGIIIAIFLCVDMIITVSVPHIRVEEGWVGIASVVWTTFIALYTIIQNHSVAWGKREEEERLTGRPETRRPLREWIAVLLQTVFLVIFAIISILFTATLIIRARDASLPAPGHKYYVTGNKYQVHLACVGNTSTTTTTTHSNNKKKPPTILLEAGEGPVEHTLQPFLDSAYQSGLIDRYCYWDRPGFGWSDNSPSPYSAGMAADALSEALALAGEQGPWILVSAGIGDIYSRIFASRHLLEVSGILLIDPTHEDYLSNIGSPGRGFLLWLRGVFSPLGLDRLAGAIFKGRTREDRVYGRSAFQTGKVVKALLQENLVARSMTASEVQTARHVQMADTPLVVVSSGVEARKSQRWAKAQEDLTLITKNLKDWDVVDDAPHEVWSVVEGRRVIEKRLKELVGK</sequence>
<evidence type="ECO:0000313" key="3">
    <source>
        <dbReference type="EMBL" id="PYH99998.1"/>
    </source>
</evidence>
<evidence type="ECO:0000256" key="2">
    <source>
        <dbReference type="SAM" id="Phobius"/>
    </source>
</evidence>
<dbReference type="InterPro" id="IPR019431">
    <property type="entry name" value="DUF2417"/>
</dbReference>
<dbReference type="Proteomes" id="UP000247810">
    <property type="component" value="Unassembled WGS sequence"/>
</dbReference>
<feature type="transmembrane region" description="Helical" evidence="2">
    <location>
        <begin position="156"/>
        <end position="174"/>
    </location>
</feature>
<dbReference type="Gene3D" id="3.40.50.1820">
    <property type="entry name" value="alpha/beta hydrolase"/>
    <property type="match status" value="1"/>
</dbReference>
<feature type="transmembrane region" description="Helical" evidence="2">
    <location>
        <begin position="203"/>
        <end position="229"/>
    </location>
</feature>
<gene>
    <name evidence="3" type="ORF">BO71DRAFT_446237</name>
</gene>
<proteinExistence type="predicted"/>
<dbReference type="VEuPathDB" id="FungiDB:BO71DRAFT_446237"/>
<dbReference type="STRING" id="1448320.A0A319EGT1"/>
<organism evidence="3 4">
    <name type="scientific">Aspergillus ellipticus CBS 707.79</name>
    <dbReference type="NCBI Taxonomy" id="1448320"/>
    <lineage>
        <taxon>Eukaryota</taxon>
        <taxon>Fungi</taxon>
        <taxon>Dikarya</taxon>
        <taxon>Ascomycota</taxon>
        <taxon>Pezizomycotina</taxon>
        <taxon>Eurotiomycetes</taxon>
        <taxon>Eurotiomycetidae</taxon>
        <taxon>Eurotiales</taxon>
        <taxon>Aspergillaceae</taxon>
        <taxon>Aspergillus</taxon>
        <taxon>Aspergillus subgen. Circumdati</taxon>
    </lineage>
</organism>
<reference evidence="3 4" key="1">
    <citation type="submission" date="2018-02" db="EMBL/GenBank/DDBJ databases">
        <title>The genomes of Aspergillus section Nigri reveals drivers in fungal speciation.</title>
        <authorList>
            <consortium name="DOE Joint Genome Institute"/>
            <person name="Vesth T.C."/>
            <person name="Nybo J."/>
            <person name="Theobald S."/>
            <person name="Brandl J."/>
            <person name="Frisvad J.C."/>
            <person name="Nielsen K.F."/>
            <person name="Lyhne E.K."/>
            <person name="Kogle M.E."/>
            <person name="Kuo A."/>
            <person name="Riley R."/>
            <person name="Clum A."/>
            <person name="Nolan M."/>
            <person name="Lipzen A."/>
            <person name="Salamov A."/>
            <person name="Henrissat B."/>
            <person name="Wiebenga A."/>
            <person name="De vries R.P."/>
            <person name="Grigoriev I.V."/>
            <person name="Mortensen U.H."/>
            <person name="Andersen M.R."/>
            <person name="Baker S.E."/>
        </authorList>
    </citation>
    <scope>NUCLEOTIDE SEQUENCE [LARGE SCALE GENOMIC DNA]</scope>
    <source>
        <strain evidence="3 4">CBS 707.79</strain>
    </source>
</reference>
<keyword evidence="2" id="KW-0472">Membrane</keyword>
<feature type="region of interest" description="Disordered" evidence="1">
    <location>
        <begin position="1"/>
        <end position="39"/>
    </location>
</feature>
<feature type="transmembrane region" description="Helical" evidence="2">
    <location>
        <begin position="66"/>
        <end position="87"/>
    </location>
</feature>
<accession>A0A319EGT1</accession>
<evidence type="ECO:0000313" key="4">
    <source>
        <dbReference type="Proteomes" id="UP000247810"/>
    </source>
</evidence>
<keyword evidence="2" id="KW-1133">Transmembrane helix</keyword>
<dbReference type="AlphaFoldDB" id="A0A319EGT1"/>
<evidence type="ECO:0000256" key="1">
    <source>
        <dbReference type="SAM" id="MobiDB-lite"/>
    </source>
</evidence>
<feature type="transmembrane region" description="Helical" evidence="2">
    <location>
        <begin position="99"/>
        <end position="121"/>
    </location>
</feature>
<keyword evidence="2" id="KW-0812">Transmembrane</keyword>